<dbReference type="GO" id="GO:0015677">
    <property type="term" value="P:copper ion import"/>
    <property type="evidence" value="ECO:0007669"/>
    <property type="project" value="TreeGrafter"/>
</dbReference>
<dbReference type="FunFam" id="3.30.70.100:FF:000001">
    <property type="entry name" value="ATPase copper transporting beta"/>
    <property type="match status" value="3"/>
</dbReference>
<dbReference type="GO" id="GO:0005507">
    <property type="term" value="F:copper ion binding"/>
    <property type="evidence" value="ECO:0007669"/>
    <property type="project" value="InterPro"/>
</dbReference>
<dbReference type="GO" id="GO:0005886">
    <property type="term" value="C:plasma membrane"/>
    <property type="evidence" value="ECO:0007669"/>
    <property type="project" value="TreeGrafter"/>
</dbReference>
<dbReference type="PRINTS" id="PR00942">
    <property type="entry name" value="CUATPASEI"/>
</dbReference>
<dbReference type="NCBIfam" id="TIGR01494">
    <property type="entry name" value="ATPase_P-type"/>
    <property type="match status" value="2"/>
</dbReference>
<keyword evidence="12" id="KW-1278">Translocase</keyword>
<dbReference type="CDD" id="cd02094">
    <property type="entry name" value="P-type_ATPase_Cu-like"/>
    <property type="match status" value="1"/>
</dbReference>
<organism evidence="20">
    <name type="scientific">Mesocestoides corti</name>
    <name type="common">Flatworm</name>
    <dbReference type="NCBI Taxonomy" id="53468"/>
    <lineage>
        <taxon>Eukaryota</taxon>
        <taxon>Metazoa</taxon>
        <taxon>Spiralia</taxon>
        <taxon>Lophotrochozoa</taxon>
        <taxon>Platyhelminthes</taxon>
        <taxon>Cestoda</taxon>
        <taxon>Eucestoda</taxon>
        <taxon>Cyclophyllidea</taxon>
        <taxon>Mesocestoididae</taxon>
        <taxon>Mesocestoides</taxon>
    </lineage>
</organism>
<name>A0A5K3FGJ0_MESCO</name>
<keyword evidence="8 17" id="KW-0547">Nucleotide-binding</keyword>
<feature type="transmembrane region" description="Helical" evidence="17">
    <location>
        <begin position="1472"/>
        <end position="1495"/>
    </location>
</feature>
<reference evidence="20" key="1">
    <citation type="submission" date="2019-11" db="UniProtKB">
        <authorList>
            <consortium name="WormBaseParasite"/>
        </authorList>
    </citation>
    <scope>IDENTIFICATION</scope>
</reference>
<accession>A0A5K3FGJ0</accession>
<dbReference type="WBParaSite" id="MCU_008195-RA">
    <property type="protein sequence ID" value="MCU_008195-RA"/>
    <property type="gene ID" value="MCU_008195"/>
</dbReference>
<dbReference type="GO" id="GO:0060003">
    <property type="term" value="P:copper ion export"/>
    <property type="evidence" value="ECO:0007669"/>
    <property type="project" value="TreeGrafter"/>
</dbReference>
<keyword evidence="13 17" id="KW-1133">Transmembrane helix</keyword>
<feature type="region of interest" description="Disordered" evidence="18">
    <location>
        <begin position="1240"/>
        <end position="1280"/>
    </location>
</feature>
<dbReference type="PROSITE" id="PS51257">
    <property type="entry name" value="PROKAR_LIPOPROTEIN"/>
    <property type="match status" value="1"/>
</dbReference>
<comment type="similarity">
    <text evidence="2 17">Belongs to the cation transport ATPase (P-type) (TC 3.A.3) family. Type IB subfamily.</text>
</comment>
<feature type="compositionally biased region" description="Acidic residues" evidence="18">
    <location>
        <begin position="1302"/>
        <end position="1316"/>
    </location>
</feature>
<dbReference type="InterPro" id="IPR008250">
    <property type="entry name" value="ATPase_P-typ_transduc_dom_A_sf"/>
</dbReference>
<feature type="transmembrane region" description="Helical" evidence="17">
    <location>
        <begin position="558"/>
        <end position="578"/>
    </location>
</feature>
<dbReference type="PROSITE" id="PS01047">
    <property type="entry name" value="HMA_1"/>
    <property type="match status" value="2"/>
</dbReference>
<evidence type="ECO:0000256" key="8">
    <source>
        <dbReference type="ARBA" id="ARBA00022741"/>
    </source>
</evidence>
<dbReference type="Pfam" id="PF00403">
    <property type="entry name" value="HMA"/>
    <property type="match status" value="3"/>
</dbReference>
<dbReference type="Pfam" id="PF00702">
    <property type="entry name" value="Hydrolase"/>
    <property type="match status" value="1"/>
</dbReference>
<dbReference type="InterPro" id="IPR017969">
    <property type="entry name" value="Heavy-metal-associated_CS"/>
</dbReference>
<dbReference type="CDD" id="cd00371">
    <property type="entry name" value="HMA"/>
    <property type="match status" value="3"/>
</dbReference>
<dbReference type="InterPro" id="IPR018303">
    <property type="entry name" value="ATPase_P-typ_P_site"/>
</dbReference>
<evidence type="ECO:0000256" key="4">
    <source>
        <dbReference type="ARBA" id="ARBA00022448"/>
    </source>
</evidence>
<dbReference type="FunFam" id="2.70.150.10:FF:000002">
    <property type="entry name" value="Copper-transporting ATPase 1, putative"/>
    <property type="match status" value="1"/>
</dbReference>
<evidence type="ECO:0000259" key="19">
    <source>
        <dbReference type="PROSITE" id="PS50846"/>
    </source>
</evidence>
<dbReference type="PANTHER" id="PTHR43520:SF8">
    <property type="entry name" value="P-TYPE CU(+) TRANSPORTER"/>
    <property type="match status" value="1"/>
</dbReference>
<dbReference type="Pfam" id="PF00122">
    <property type="entry name" value="E1-E2_ATPase"/>
    <property type="match status" value="1"/>
</dbReference>
<dbReference type="GO" id="GO:0005524">
    <property type="term" value="F:ATP binding"/>
    <property type="evidence" value="ECO:0007669"/>
    <property type="project" value="UniProtKB-UniRule"/>
</dbReference>
<proteinExistence type="inferred from homology"/>
<evidence type="ECO:0000256" key="7">
    <source>
        <dbReference type="ARBA" id="ARBA00022737"/>
    </source>
</evidence>
<keyword evidence="16 17" id="KW-0472">Membrane</keyword>
<dbReference type="InterPro" id="IPR027256">
    <property type="entry name" value="P-typ_ATPase_IB"/>
</dbReference>
<evidence type="ECO:0000256" key="1">
    <source>
        <dbReference type="ARBA" id="ARBA00004166"/>
    </source>
</evidence>
<keyword evidence="9" id="KW-0187">Copper transport</keyword>
<dbReference type="PRINTS" id="PR00119">
    <property type="entry name" value="CATATPASE"/>
</dbReference>
<evidence type="ECO:0000256" key="11">
    <source>
        <dbReference type="ARBA" id="ARBA00022842"/>
    </source>
</evidence>
<keyword evidence="4" id="KW-0813">Transport</keyword>
<evidence type="ECO:0000256" key="3">
    <source>
        <dbReference type="ARBA" id="ARBA00012517"/>
    </source>
</evidence>
<evidence type="ECO:0000256" key="6">
    <source>
        <dbReference type="ARBA" id="ARBA00022723"/>
    </source>
</evidence>
<dbReference type="NCBIfam" id="TIGR00003">
    <property type="entry name" value="copper ion binding protein"/>
    <property type="match status" value="3"/>
</dbReference>
<feature type="compositionally biased region" description="Pro residues" evidence="18">
    <location>
        <begin position="1069"/>
        <end position="1080"/>
    </location>
</feature>
<dbReference type="InterPro" id="IPR006122">
    <property type="entry name" value="HMA_Cu_ion-bd"/>
</dbReference>
<keyword evidence="14" id="KW-0186">Copper</keyword>
<dbReference type="InterPro" id="IPR036412">
    <property type="entry name" value="HAD-like_sf"/>
</dbReference>
<feature type="domain" description="HMA" evidence="19">
    <location>
        <begin position="470"/>
        <end position="536"/>
    </location>
</feature>
<evidence type="ECO:0000256" key="10">
    <source>
        <dbReference type="ARBA" id="ARBA00022840"/>
    </source>
</evidence>
<dbReference type="InterPro" id="IPR023299">
    <property type="entry name" value="ATPase_P-typ_cyto_dom_N"/>
</dbReference>
<evidence type="ECO:0000256" key="2">
    <source>
        <dbReference type="ARBA" id="ARBA00006024"/>
    </source>
</evidence>
<comment type="subcellular location">
    <subcellularLocation>
        <location evidence="1">Golgi apparatus</location>
        <location evidence="1">trans-Golgi network membrane</location>
        <topology evidence="1">Multi-pass membrane protein</topology>
    </subcellularLocation>
    <subcellularLocation>
        <location evidence="17">Membrane</location>
    </subcellularLocation>
</comment>
<dbReference type="InterPro" id="IPR059000">
    <property type="entry name" value="ATPase_P-type_domA"/>
</dbReference>
<protein>
    <recommendedName>
        <fullName evidence="3">P-type Cu(+) transporter</fullName>
        <ecNumber evidence="3">7.2.2.8</ecNumber>
    </recommendedName>
</protein>
<evidence type="ECO:0000256" key="5">
    <source>
        <dbReference type="ARBA" id="ARBA00022692"/>
    </source>
</evidence>
<evidence type="ECO:0000256" key="13">
    <source>
        <dbReference type="ARBA" id="ARBA00022989"/>
    </source>
</evidence>
<dbReference type="InterPro" id="IPR006121">
    <property type="entry name" value="HMA_dom"/>
</dbReference>
<evidence type="ECO:0000256" key="15">
    <source>
        <dbReference type="ARBA" id="ARBA00023065"/>
    </source>
</evidence>
<feature type="transmembrane region" description="Helical" evidence="17">
    <location>
        <begin position="618"/>
        <end position="640"/>
    </location>
</feature>
<dbReference type="Gene3D" id="3.40.1110.10">
    <property type="entry name" value="Calcium-transporting ATPase, cytoplasmic domain N"/>
    <property type="match status" value="1"/>
</dbReference>
<feature type="region of interest" description="Disordered" evidence="18">
    <location>
        <begin position="1065"/>
        <end position="1084"/>
    </location>
</feature>
<keyword evidence="5 17" id="KW-0812">Transmembrane</keyword>
<dbReference type="InterPro" id="IPR023214">
    <property type="entry name" value="HAD_sf"/>
</dbReference>
<dbReference type="PANTHER" id="PTHR43520">
    <property type="entry name" value="ATP7, ISOFORM B"/>
    <property type="match status" value="1"/>
</dbReference>
<keyword evidence="6 17" id="KW-0479">Metal-binding</keyword>
<evidence type="ECO:0000256" key="16">
    <source>
        <dbReference type="ARBA" id="ARBA00023136"/>
    </source>
</evidence>
<keyword evidence="15" id="KW-0406">Ion transport</keyword>
<dbReference type="Gene3D" id="3.30.70.100">
    <property type="match status" value="3"/>
</dbReference>
<evidence type="ECO:0000256" key="14">
    <source>
        <dbReference type="ARBA" id="ARBA00023008"/>
    </source>
</evidence>
<feature type="domain" description="HMA" evidence="19">
    <location>
        <begin position="387"/>
        <end position="453"/>
    </location>
</feature>
<dbReference type="GO" id="GO:0016887">
    <property type="term" value="F:ATP hydrolysis activity"/>
    <property type="evidence" value="ECO:0007669"/>
    <property type="project" value="InterPro"/>
</dbReference>
<dbReference type="GO" id="GO:0005802">
    <property type="term" value="C:trans-Golgi network"/>
    <property type="evidence" value="ECO:0007669"/>
    <property type="project" value="UniProtKB-ARBA"/>
</dbReference>
<dbReference type="GO" id="GO:0140581">
    <property type="term" value="F:P-type monovalent copper transporter activity"/>
    <property type="evidence" value="ECO:0007669"/>
    <property type="project" value="UniProtKB-EC"/>
</dbReference>
<dbReference type="NCBIfam" id="TIGR01525">
    <property type="entry name" value="ATPase-IB_hvy"/>
    <property type="match status" value="1"/>
</dbReference>
<feature type="transmembrane region" description="Helical" evidence="17">
    <location>
        <begin position="853"/>
        <end position="875"/>
    </location>
</feature>
<dbReference type="SUPFAM" id="SSF81665">
    <property type="entry name" value="Calcium ATPase, transmembrane domain M"/>
    <property type="match status" value="1"/>
</dbReference>
<dbReference type="FunFam" id="3.40.50.1000:FF:000144">
    <property type="entry name" value="copper-transporting ATPase 1 isoform X2"/>
    <property type="match status" value="1"/>
</dbReference>
<feature type="transmembrane region" description="Helical" evidence="17">
    <location>
        <begin position="1445"/>
        <end position="1466"/>
    </location>
</feature>
<dbReference type="InterPro" id="IPR036163">
    <property type="entry name" value="HMA_dom_sf"/>
</dbReference>
<evidence type="ECO:0000256" key="9">
    <source>
        <dbReference type="ARBA" id="ARBA00022796"/>
    </source>
</evidence>
<dbReference type="SUPFAM" id="SSF81660">
    <property type="entry name" value="Metal cation-transporting ATPase, ATP-binding domain N"/>
    <property type="match status" value="1"/>
</dbReference>
<dbReference type="SUPFAM" id="SSF81653">
    <property type="entry name" value="Calcium ATPase, transduction domain A"/>
    <property type="match status" value="1"/>
</dbReference>
<dbReference type="InterPro" id="IPR023298">
    <property type="entry name" value="ATPase_P-typ_TM_dom_sf"/>
</dbReference>
<dbReference type="PROSITE" id="PS00154">
    <property type="entry name" value="ATPASE_E1_E2"/>
    <property type="match status" value="1"/>
</dbReference>
<keyword evidence="11" id="KW-0460">Magnesium</keyword>
<feature type="domain" description="HMA" evidence="19">
    <location>
        <begin position="3"/>
        <end position="69"/>
    </location>
</feature>
<dbReference type="Gene3D" id="3.40.50.1000">
    <property type="entry name" value="HAD superfamily/HAD-like"/>
    <property type="match status" value="2"/>
</dbReference>
<evidence type="ECO:0000256" key="17">
    <source>
        <dbReference type="RuleBase" id="RU362081"/>
    </source>
</evidence>
<evidence type="ECO:0000313" key="20">
    <source>
        <dbReference type="WBParaSite" id="MCU_008195-RA"/>
    </source>
</evidence>
<dbReference type="GO" id="GO:0006878">
    <property type="term" value="P:intracellular copper ion homeostasis"/>
    <property type="evidence" value="ECO:0007669"/>
    <property type="project" value="TreeGrafter"/>
</dbReference>
<dbReference type="InterPro" id="IPR001757">
    <property type="entry name" value="P_typ_ATPase"/>
</dbReference>
<dbReference type="EC" id="7.2.2.8" evidence="3"/>
<sequence>MYRGFIIRIDGMTCQSCVNTVLSCLCKVPGVLAVDVSLQDNQALIIFSPSEITTAEVVEAVSNIGFDADLLTTHLDSGPGRAATKSYSPFLDNSNNVVFYQYLNLSSSDISSAIEFLYTVPGVLLVSNLENVNQLKVWSLANGISNADILSELTQHGFAVSAVRGSSMESTLAEFDPLDIPLHVPTDTASLIVDCVPSQDIEVLRQLPGLPSLTSLVVCQTPVAWRHLVRLPKDANAHSLAETLTNAGFPSATIVPDGSSFEIAISLNGVSLKQSEKEVLDALSTVLPADAFDAFIRQDEIRLVPHVQASLATDLLASLRLDALRDTIVELGSTSHPTDQCTLVSESKVTGNRSASPHCASPSRQPDADMVTIDLDDADVPPTNHTKRCYLRVTGMTCSSCVHTIESALLKMPGVSFALVGLLSMKAEVTYDPTLIEPSALAERIDDLGFSAEVIKVVGAAPSSNEPESQTLDLTITGMTCSSCVHSIESALMKMPGITSASVALATKRGKIVYDPNTIGLRSIVEAVEDMGYKASVYKPDTQLAGQVDEAKQWRCSFLLNLIFGLPTMFTMMVFMLFSPHDGTPSGGYCPPSPNDTEHVRGHGSHLMVLPGLSWENLILWILATPVQTISGRHFYVQAYKSLKHGMANMDVLLVMASTVAYVYSVVVVVTAMIQRWPTSPRTVFETTPMLFLFISLGRWLEHLAKKKTSDAVSKLVSLQAKVATLMEPSAGFADEMVAENLQSYHERNVPVELVQRGDIVKILPGEKVPVDSRVVLGDSSCDESMLTGESMPVPKSAGSVVFGGTINLSSLLYVQATHLGSESALAKIISLVEDAQSSKAPIQQLADKISSFFVPCIIVLSLASLVFWITLGFLRPSSIHGYTPLCSLTGAVLDHAFRVAVNVLTIACPCSLGLATPTAVMVGTGVGALHGILIKGGQPLENLRKVTTVLFDKTGTITLGRPEISRIIMFIPSTGSDTSGTNQTADLSPSISPSRLLYVVGSAESTAQHPIATAIVRMLRSIQSAPGSQLNTNSWKSEFATVSNSQTLAGYGMSCDVTVTPGDCPAGPELPQPAPPSPRQQPGECIDYDAALRVALEFYSVRWNSDVSPHVWADISQGGTYSLQIGNLKWMLQKGVVMPSMDLNRLVREDEEEEGRTVVHVAINGRLVALLCVSDPIKPEATLAVAALKERGIHVALLTGDNARSAKSIARKVGIRDVYSEVVPAHKAAQVRRIQLRHVKGNRPRSSALATRPAQRRGYGPSKSKLSATVNGKLKGDHNGDLEVEEERVSFLQAEKPVDFSDSETEEEEVEENDDDHSVALGSGGGAATTLGRKRFFNDRKGKYAAIGRRHGHRWTSRRRSLWQACCCKTGWSSSTQQDREYVAMVGDGINDSPALAQADVGIAIGCGADIAVETADVVLVRDNLVDVLAAISLSSVTVRRIRLNFFAALIYNVVAIPIAMGLLAPLGIELAPWMASAAMAASSVSVVCLSLLLKRWKKPTESSLVSPRYLRLLNHSGLSTDQVRVKRGADFDHRDTEPYLKAA</sequence>
<dbReference type="SUPFAM" id="SSF55008">
    <property type="entry name" value="HMA, heavy metal-associated domain"/>
    <property type="match status" value="3"/>
</dbReference>
<evidence type="ECO:0000256" key="12">
    <source>
        <dbReference type="ARBA" id="ARBA00022967"/>
    </source>
</evidence>
<dbReference type="PROSITE" id="PS50846">
    <property type="entry name" value="HMA_2"/>
    <property type="match status" value="3"/>
</dbReference>
<dbReference type="Gene3D" id="2.70.150.10">
    <property type="entry name" value="Calcium-transporting ATPase, cytoplasmic transduction domain A"/>
    <property type="match status" value="1"/>
</dbReference>
<evidence type="ECO:0000256" key="18">
    <source>
        <dbReference type="SAM" id="MobiDB-lite"/>
    </source>
</evidence>
<feature type="region of interest" description="Disordered" evidence="18">
    <location>
        <begin position="1296"/>
        <end position="1326"/>
    </location>
</feature>
<dbReference type="SUPFAM" id="SSF56784">
    <property type="entry name" value="HAD-like"/>
    <property type="match status" value="2"/>
</dbReference>
<keyword evidence="10 17" id="KW-0067">ATP-binding</keyword>
<keyword evidence="7" id="KW-0677">Repeat</keyword>
<dbReference type="GO" id="GO:0043682">
    <property type="term" value="F:P-type divalent copper transporter activity"/>
    <property type="evidence" value="ECO:0007669"/>
    <property type="project" value="TreeGrafter"/>
</dbReference>
<feature type="transmembrane region" description="Helical" evidence="17">
    <location>
        <begin position="652"/>
        <end position="674"/>
    </location>
</feature>